<evidence type="ECO:0000313" key="3">
    <source>
        <dbReference type="EMBL" id="KIX85370.1"/>
    </source>
</evidence>
<evidence type="ECO:0000256" key="1">
    <source>
        <dbReference type="SAM" id="Phobius"/>
    </source>
</evidence>
<accession>A0A0D2I2G0</accession>
<feature type="transmembrane region" description="Helical" evidence="1">
    <location>
        <begin position="20"/>
        <end position="43"/>
    </location>
</feature>
<name>A0A0D2I2G0_9BACT</name>
<sequence>MNNTPDSTHSPFKYGIKKALASWRLLCMLGLLYLAIFIISLLLNTVLAGMIGYPVYLRTNNLSLGIFVLGAALMNGLIIYSGLYVLYQSMWNIHSDKKINLWNFWQPSKIVNLVVGSLLLATPLYALQGFSFFIVRHSHAFNKSYAWLGILSILFLALVAGIVIPRFLFWYVYVVAENYSAFAAYKASWKLTSHHILSTYVLCIKFLLLQCLGYLAFGIGFLLTYPAGILAYMYVWSRWTGTSLYTPQVSSQSPLYLTQP</sequence>
<protein>
    <recommendedName>
        <fullName evidence="2">DUF7847 domain-containing protein</fullName>
    </recommendedName>
</protein>
<keyword evidence="1" id="KW-0812">Transmembrane</keyword>
<gene>
    <name evidence="3" type="ORF">J120_00055</name>
</gene>
<keyword evidence="1" id="KW-1133">Transmembrane helix</keyword>
<keyword evidence="1" id="KW-0472">Membrane</keyword>
<proteinExistence type="predicted"/>
<feature type="transmembrane region" description="Helical" evidence="1">
    <location>
        <begin position="64"/>
        <end position="87"/>
    </location>
</feature>
<feature type="transmembrane region" description="Helical" evidence="1">
    <location>
        <begin position="147"/>
        <end position="171"/>
    </location>
</feature>
<dbReference type="AlphaFoldDB" id="A0A0D2I2G0"/>
<dbReference type="STRING" id="1306947.J120_00055"/>
<organism evidence="3 4">
    <name type="scientific">candidate division TM6 bacterium JCVI TM6SC1</name>
    <dbReference type="NCBI Taxonomy" id="1306947"/>
    <lineage>
        <taxon>Bacteria</taxon>
        <taxon>Candidatus Babelota</taxon>
        <taxon>Vermiphilus</taxon>
    </lineage>
</organism>
<feature type="domain" description="DUF7847" evidence="2">
    <location>
        <begin position="111"/>
        <end position="239"/>
    </location>
</feature>
<dbReference type="Proteomes" id="UP000032214">
    <property type="component" value="Unassembled WGS sequence"/>
</dbReference>
<reference evidence="3 4" key="1">
    <citation type="journal article" date="2013" name="Proc. Natl. Acad. Sci. U.S.A.">
        <title>Candidate phylum TM6 genome recovered from a hospital sink biofilm provides genomic insights into this uncultivated phylum.</title>
        <authorList>
            <person name="McLean J.S."/>
            <person name="Lombardo M.J."/>
            <person name="Badger J.H."/>
            <person name="Edlund A."/>
            <person name="Novotny M."/>
            <person name="Yee-Greenbaum J."/>
            <person name="Vyahhi N."/>
            <person name="Hall A.P."/>
            <person name="Yang Y."/>
            <person name="Dupont C.L."/>
            <person name="Ziegler M.G."/>
            <person name="Chitsaz H."/>
            <person name="Allen A.E."/>
            <person name="Yooseph S."/>
            <person name="Tesler G."/>
            <person name="Pevzner P.A."/>
            <person name="Friedman R.M."/>
            <person name="Nealson K.H."/>
            <person name="Venter J.C."/>
            <person name="Lasken R.S."/>
        </authorList>
    </citation>
    <scope>NUCLEOTIDE SEQUENCE [LARGE SCALE GENOMIC DNA]</scope>
    <source>
        <strain evidence="3 4">TM6SC1</strain>
    </source>
</reference>
<evidence type="ECO:0000313" key="4">
    <source>
        <dbReference type="Proteomes" id="UP000032214"/>
    </source>
</evidence>
<feature type="transmembrane region" description="Helical" evidence="1">
    <location>
        <begin position="215"/>
        <end position="235"/>
    </location>
</feature>
<dbReference type="EMBL" id="ARQD01000001">
    <property type="protein sequence ID" value="KIX85370.1"/>
    <property type="molecule type" value="Genomic_DNA"/>
</dbReference>
<comment type="caution">
    <text evidence="3">The sequence shown here is derived from an EMBL/GenBank/DDBJ whole genome shotgun (WGS) entry which is preliminary data.</text>
</comment>
<evidence type="ECO:0000259" key="2">
    <source>
        <dbReference type="Pfam" id="PF25231"/>
    </source>
</evidence>
<keyword evidence="4" id="KW-1185">Reference proteome</keyword>
<dbReference type="Pfam" id="PF25231">
    <property type="entry name" value="DUF7847"/>
    <property type="match status" value="1"/>
</dbReference>
<feature type="transmembrane region" description="Helical" evidence="1">
    <location>
        <begin position="110"/>
        <end position="135"/>
    </location>
</feature>
<dbReference type="InterPro" id="IPR057169">
    <property type="entry name" value="DUF7847"/>
</dbReference>